<name>C6XMU1_HIRBI</name>
<feature type="domain" description="AMP-dependent synthetase/ligase" evidence="1">
    <location>
        <begin position="12"/>
        <end position="375"/>
    </location>
</feature>
<evidence type="ECO:0000259" key="2">
    <source>
        <dbReference type="Pfam" id="PF13193"/>
    </source>
</evidence>
<protein>
    <submittedName>
        <fullName evidence="3">AMP-dependent synthetase and ligase</fullName>
    </submittedName>
</protein>
<dbReference type="Pfam" id="PF13193">
    <property type="entry name" value="AMP-binding_C"/>
    <property type="match status" value="1"/>
</dbReference>
<dbReference type="Gene3D" id="3.30.300.30">
    <property type="match status" value="1"/>
</dbReference>
<gene>
    <name evidence="3" type="ordered locus">Hbal_2325</name>
</gene>
<feature type="domain" description="AMP-binding enzyme C-terminal" evidence="2">
    <location>
        <begin position="426"/>
        <end position="503"/>
    </location>
</feature>
<dbReference type="SUPFAM" id="SSF56801">
    <property type="entry name" value="Acetyl-CoA synthetase-like"/>
    <property type="match status" value="1"/>
</dbReference>
<accession>C6XMU1</accession>
<evidence type="ECO:0000313" key="3">
    <source>
        <dbReference type="EMBL" id="ACT60005.1"/>
    </source>
</evidence>
<dbReference type="STRING" id="582402.Hbal_2325"/>
<evidence type="ECO:0000313" key="4">
    <source>
        <dbReference type="Proteomes" id="UP000002745"/>
    </source>
</evidence>
<proteinExistence type="predicted"/>
<dbReference type="KEGG" id="hba:Hbal_2325"/>
<dbReference type="Pfam" id="PF00501">
    <property type="entry name" value="AMP-binding"/>
    <property type="match status" value="1"/>
</dbReference>
<sequence length="522" mass="56661">MAGGIAANIYSAAESQPEKLAVICGDDTLTYKELLVLCRGFAHFLRIRGVVRGEKVLLGSSNSIEFVAILVAIADLGAILAPISPSLSIEAMSKAIHSIEARHVIANTQIIDALRKHDGVDENIDNWIRLDKPEIDDAGSHYLGRELDFQDSDSSPISDGEESLPYILTMTSGSTGDPKPIILTQGSKIARAKALTDLYDVDGNDIILAATPMYHSLAQRLVLTPLLNGGTSVIMPKYSVQNWLGMIDQHGVSFTIIVSSQIVAITQFLEKLTPEDRSDTSSLRMMVSSSAALKLEDKQRALNVFSCEFHECYGASEIAIATSLKLSLEQEDLGSVGFAAPGVDIEILSEDGDICQIGEVGEIACRTPMLFGGYYKLPEKTAQSMQDGFFKTGDLGRMDERGALYFCGRAKDVIIVGGMNVYPSDIENVISQIPGVFACAAFSMENDSLGEVPAIAIVKDTQLPEVDVTARAVRRVSSQHLADFQCPQRIVFIDTLPTNNMGKLMRRELEAKFGSKDWTPKT</sequence>
<dbReference type="HOGENOM" id="CLU_000022_59_0_5"/>
<dbReference type="PROSITE" id="PS00455">
    <property type="entry name" value="AMP_BINDING"/>
    <property type="match status" value="1"/>
</dbReference>
<dbReference type="Proteomes" id="UP000002745">
    <property type="component" value="Chromosome"/>
</dbReference>
<dbReference type="eggNOG" id="COG0318">
    <property type="taxonomic scope" value="Bacteria"/>
</dbReference>
<dbReference type="EMBL" id="CP001678">
    <property type="protein sequence ID" value="ACT60005.1"/>
    <property type="molecule type" value="Genomic_DNA"/>
</dbReference>
<dbReference type="PANTHER" id="PTHR43201:SF32">
    <property type="entry name" value="2-SUCCINYLBENZOATE--COA LIGASE, CHLOROPLASTIC_PEROXISOMAL"/>
    <property type="match status" value="1"/>
</dbReference>
<keyword evidence="3" id="KW-0436">Ligase</keyword>
<organism evidence="3 4">
    <name type="scientific">Hirschia baltica (strain ATCC 49814 / DSM 5838 / IFAM 1418)</name>
    <dbReference type="NCBI Taxonomy" id="582402"/>
    <lineage>
        <taxon>Bacteria</taxon>
        <taxon>Pseudomonadati</taxon>
        <taxon>Pseudomonadota</taxon>
        <taxon>Alphaproteobacteria</taxon>
        <taxon>Hyphomonadales</taxon>
        <taxon>Hyphomonadaceae</taxon>
        <taxon>Hirschia</taxon>
    </lineage>
</organism>
<keyword evidence="4" id="KW-1185">Reference proteome</keyword>
<dbReference type="Gene3D" id="3.40.50.12780">
    <property type="entry name" value="N-terminal domain of ligase-like"/>
    <property type="match status" value="1"/>
</dbReference>
<dbReference type="InterPro" id="IPR042099">
    <property type="entry name" value="ANL_N_sf"/>
</dbReference>
<dbReference type="InterPro" id="IPR045851">
    <property type="entry name" value="AMP-bd_C_sf"/>
</dbReference>
<dbReference type="InterPro" id="IPR025110">
    <property type="entry name" value="AMP-bd_C"/>
</dbReference>
<dbReference type="OrthoDB" id="6187882at2"/>
<dbReference type="InterPro" id="IPR020845">
    <property type="entry name" value="AMP-binding_CS"/>
</dbReference>
<dbReference type="PANTHER" id="PTHR43201">
    <property type="entry name" value="ACYL-COA SYNTHETASE"/>
    <property type="match status" value="1"/>
</dbReference>
<dbReference type="InterPro" id="IPR000873">
    <property type="entry name" value="AMP-dep_synth/lig_dom"/>
</dbReference>
<dbReference type="GO" id="GO:0006631">
    <property type="term" value="P:fatty acid metabolic process"/>
    <property type="evidence" value="ECO:0007669"/>
    <property type="project" value="TreeGrafter"/>
</dbReference>
<dbReference type="GO" id="GO:0031956">
    <property type="term" value="F:medium-chain fatty acid-CoA ligase activity"/>
    <property type="evidence" value="ECO:0007669"/>
    <property type="project" value="TreeGrafter"/>
</dbReference>
<dbReference type="AlphaFoldDB" id="C6XMU1"/>
<reference evidence="4" key="1">
    <citation type="journal article" date="2011" name="J. Bacteriol.">
        <title>Genome sequences of eight morphologically diverse alphaproteobacteria.</title>
        <authorList>
            <consortium name="US DOE Joint Genome Institute"/>
            <person name="Brown P.J."/>
            <person name="Kysela D.T."/>
            <person name="Buechlein A."/>
            <person name="Hemmerich C."/>
            <person name="Brun Y.V."/>
        </authorList>
    </citation>
    <scope>NUCLEOTIDE SEQUENCE [LARGE SCALE GENOMIC DNA]</scope>
    <source>
        <strain evidence="4">ATCC 49814 / DSM 5838 / IFAM 1418</strain>
    </source>
</reference>
<evidence type="ECO:0000259" key="1">
    <source>
        <dbReference type="Pfam" id="PF00501"/>
    </source>
</evidence>